<evidence type="ECO:0000313" key="3">
    <source>
        <dbReference type="Proteomes" id="UP000000552"/>
    </source>
</evidence>
<evidence type="ECO:0000313" key="2">
    <source>
        <dbReference type="EMBL" id="BAB53681.1"/>
    </source>
</evidence>
<dbReference type="KEGG" id="mlo:mll8034"/>
<name>Q984E9_RHILO</name>
<accession>Q984E9</accession>
<evidence type="ECO:0000256" key="1">
    <source>
        <dbReference type="SAM" id="MobiDB-lite"/>
    </source>
</evidence>
<feature type="region of interest" description="Disordered" evidence="1">
    <location>
        <begin position="15"/>
        <end position="44"/>
    </location>
</feature>
<protein>
    <submittedName>
        <fullName evidence="2">Mll8034 protein</fullName>
    </submittedName>
</protein>
<reference evidence="2 3" key="1">
    <citation type="journal article" date="2000" name="DNA Res.">
        <title>Complete genome structure of the nitrogen-fixing symbiotic bacterium Mesorhizobium loti.</title>
        <authorList>
            <person name="Kaneko T."/>
            <person name="Nakamura Y."/>
            <person name="Sato S."/>
            <person name="Asamizu E."/>
            <person name="Kato T."/>
            <person name="Sasamoto S."/>
            <person name="Watanabe A."/>
            <person name="Idesawa K."/>
            <person name="Ishikawa A."/>
            <person name="Kawashima K."/>
            <person name="Kimura T."/>
            <person name="Kishida Y."/>
            <person name="Kiyokawa C."/>
            <person name="Kohara M."/>
            <person name="Matsumoto M."/>
            <person name="Matsuno A."/>
            <person name="Mochizuki Y."/>
            <person name="Nakayama S."/>
            <person name="Nakazaki N."/>
            <person name="Shimpo S."/>
            <person name="Sugimoto M."/>
            <person name="Takeuchi C."/>
            <person name="Yamada M."/>
            <person name="Tabata S."/>
        </authorList>
    </citation>
    <scope>NUCLEOTIDE SEQUENCE [LARGE SCALE GENOMIC DNA]</scope>
    <source>
        <strain evidence="3">LMG 29417 / CECT 9101 / MAFF 303099</strain>
    </source>
</reference>
<dbReference type="HOGENOM" id="CLU_2423505_0_0_5"/>
<proteinExistence type="predicted"/>
<dbReference type="EMBL" id="BA000012">
    <property type="protein sequence ID" value="BAB53681.1"/>
    <property type="molecule type" value="Genomic_DNA"/>
</dbReference>
<gene>
    <name evidence="2" type="ordered locus">mll8034</name>
</gene>
<organism evidence="2 3">
    <name type="scientific">Mesorhizobium japonicum (strain LMG 29417 / CECT 9101 / MAFF 303099)</name>
    <name type="common">Mesorhizobium loti (strain MAFF 303099)</name>
    <dbReference type="NCBI Taxonomy" id="266835"/>
    <lineage>
        <taxon>Bacteria</taxon>
        <taxon>Pseudomonadati</taxon>
        <taxon>Pseudomonadota</taxon>
        <taxon>Alphaproteobacteria</taxon>
        <taxon>Hyphomicrobiales</taxon>
        <taxon>Phyllobacteriaceae</taxon>
        <taxon>Mesorhizobium</taxon>
    </lineage>
</organism>
<dbReference type="AlphaFoldDB" id="Q984E9"/>
<sequence>MMMVWLPAPEEADAMARKPDNDNLPDEIPMDLSGPAADNDGPTGDLTYLSMPWAKASASMQAKALQTSEINTFDEGRLARINGAWVVLKSGDQNDAEVVREALQKPN</sequence>
<dbReference type="Proteomes" id="UP000000552">
    <property type="component" value="Chromosome"/>
</dbReference>